<proteinExistence type="predicted"/>
<dbReference type="SUPFAM" id="SSF63411">
    <property type="entry name" value="LuxS/MPP-like metallohydrolase"/>
    <property type="match status" value="2"/>
</dbReference>
<sequence>MLDRTIAPPAGEIIYAPLQEAQTKQLNNGIQLFTLDAGVQPVFKVEVKLASGIWYESKPTVSWFAAKMLMEGTKNRSAKEISEAFDSLGAFVEISPDFDDISISVFGVNRTFDQVISLLNEILTEATFPQESLDTLRSIRKDQIQVNNKKNDTLASKKIREALFGLDYPYGSAQTEEVLDEISRQDLLDFYEGWMFNNPQVYLSGNLESKMIQGLEKMLENWSMAERNEGSTLHPSSPESNIFIERADSLQSSIRLAMKIPGKGDQDYYDFLIANTFLGGYFGSRLMKNIREEKGYTYGISSYPVHLKHQSFGVISTDVKAEYTQCTLDEIQKEIELLRTEGPSAEEIETVSNYLAGAFLSSIDTPFQLMKRFQQVNDFGLDYSYYEQYFEALKSIDAKRIQKVVANYLDQNQLYSSIVGRF</sequence>
<dbReference type="InterPro" id="IPR007863">
    <property type="entry name" value="Peptidase_M16_C"/>
</dbReference>
<dbReference type="Proteomes" id="UP001300692">
    <property type="component" value="Unassembled WGS sequence"/>
</dbReference>
<keyword evidence="4" id="KW-1185">Reference proteome</keyword>
<dbReference type="RefSeq" id="WP_264138937.1">
    <property type="nucleotide sequence ID" value="NZ_JAOYOD010000001.1"/>
</dbReference>
<gene>
    <name evidence="3" type="ORF">N7U62_15625</name>
</gene>
<dbReference type="InterPro" id="IPR050361">
    <property type="entry name" value="MPP/UQCRC_Complex"/>
</dbReference>
<organism evidence="3 4">
    <name type="scientific">Reichenbachiella ulvae</name>
    <dbReference type="NCBI Taxonomy" id="2980104"/>
    <lineage>
        <taxon>Bacteria</taxon>
        <taxon>Pseudomonadati</taxon>
        <taxon>Bacteroidota</taxon>
        <taxon>Cytophagia</taxon>
        <taxon>Cytophagales</taxon>
        <taxon>Reichenbachiellaceae</taxon>
        <taxon>Reichenbachiella</taxon>
    </lineage>
</organism>
<evidence type="ECO:0000259" key="1">
    <source>
        <dbReference type="Pfam" id="PF00675"/>
    </source>
</evidence>
<dbReference type="Pfam" id="PF00675">
    <property type="entry name" value="Peptidase_M16"/>
    <property type="match status" value="1"/>
</dbReference>
<dbReference type="PANTHER" id="PTHR11851:SF224">
    <property type="entry name" value="PROCESSING PROTEASE"/>
    <property type="match status" value="1"/>
</dbReference>
<name>A0ABT3CXA0_9BACT</name>
<dbReference type="Pfam" id="PF05193">
    <property type="entry name" value="Peptidase_M16_C"/>
    <property type="match status" value="1"/>
</dbReference>
<feature type="domain" description="Peptidase M16 C-terminal" evidence="2">
    <location>
        <begin position="182"/>
        <end position="352"/>
    </location>
</feature>
<accession>A0ABT3CXA0</accession>
<dbReference type="InterPro" id="IPR011765">
    <property type="entry name" value="Pept_M16_N"/>
</dbReference>
<dbReference type="InterPro" id="IPR011249">
    <property type="entry name" value="Metalloenz_LuxS/M16"/>
</dbReference>
<reference evidence="3 4" key="1">
    <citation type="submission" date="2022-10" db="EMBL/GenBank/DDBJ databases">
        <title>Comparative genomics and taxonomic characterization of three novel marine species of genus Reichenbachiella exhibiting antioxidant and polysaccharide degradation activities.</title>
        <authorList>
            <person name="Muhammad N."/>
            <person name="Lee Y.-J."/>
            <person name="Ko J."/>
            <person name="Kim S.-G."/>
        </authorList>
    </citation>
    <scope>NUCLEOTIDE SEQUENCE [LARGE SCALE GENOMIC DNA]</scope>
    <source>
        <strain evidence="3 4">ABR2-5</strain>
    </source>
</reference>
<comment type="caution">
    <text evidence="3">The sequence shown here is derived from an EMBL/GenBank/DDBJ whole genome shotgun (WGS) entry which is preliminary data.</text>
</comment>
<dbReference type="PANTHER" id="PTHR11851">
    <property type="entry name" value="METALLOPROTEASE"/>
    <property type="match status" value="1"/>
</dbReference>
<dbReference type="Gene3D" id="3.30.830.10">
    <property type="entry name" value="Metalloenzyme, LuxS/M16 peptidase-like"/>
    <property type="match status" value="2"/>
</dbReference>
<evidence type="ECO:0000313" key="4">
    <source>
        <dbReference type="Proteomes" id="UP001300692"/>
    </source>
</evidence>
<evidence type="ECO:0000259" key="2">
    <source>
        <dbReference type="Pfam" id="PF05193"/>
    </source>
</evidence>
<protein>
    <submittedName>
        <fullName evidence="3">Insulinase family protein</fullName>
    </submittedName>
</protein>
<feature type="domain" description="Peptidase M16 N-terminal" evidence="1">
    <location>
        <begin position="47"/>
        <end position="164"/>
    </location>
</feature>
<dbReference type="EMBL" id="JAOYOD010000001">
    <property type="protein sequence ID" value="MCV9388110.1"/>
    <property type="molecule type" value="Genomic_DNA"/>
</dbReference>
<evidence type="ECO:0000313" key="3">
    <source>
        <dbReference type="EMBL" id="MCV9388110.1"/>
    </source>
</evidence>